<reference evidence="2 3" key="1">
    <citation type="submission" date="2019-02" db="EMBL/GenBank/DDBJ databases">
        <title>Deep-cultivation of Planctomycetes and their phenomic and genomic characterization uncovers novel biology.</title>
        <authorList>
            <person name="Wiegand S."/>
            <person name="Jogler M."/>
            <person name="Boedeker C."/>
            <person name="Pinto D."/>
            <person name="Vollmers J."/>
            <person name="Rivas-Marin E."/>
            <person name="Kohn T."/>
            <person name="Peeters S.H."/>
            <person name="Heuer A."/>
            <person name="Rast P."/>
            <person name="Oberbeckmann S."/>
            <person name="Bunk B."/>
            <person name="Jeske O."/>
            <person name="Meyerdierks A."/>
            <person name="Storesund J.E."/>
            <person name="Kallscheuer N."/>
            <person name="Luecker S."/>
            <person name="Lage O.M."/>
            <person name="Pohl T."/>
            <person name="Merkel B.J."/>
            <person name="Hornburger P."/>
            <person name="Mueller R.-W."/>
            <person name="Bruemmer F."/>
            <person name="Labrenz M."/>
            <person name="Spormann A.M."/>
            <person name="Op den Camp H."/>
            <person name="Overmann J."/>
            <person name="Amann R."/>
            <person name="Jetten M.S.M."/>
            <person name="Mascher T."/>
            <person name="Medema M.H."/>
            <person name="Devos D.P."/>
            <person name="Kaster A.-K."/>
            <person name="Ovreas L."/>
            <person name="Rohde M."/>
            <person name="Galperin M.Y."/>
            <person name="Jogler C."/>
        </authorList>
    </citation>
    <scope>NUCLEOTIDE SEQUENCE [LARGE SCALE GENOMIC DNA]</scope>
    <source>
        <strain evidence="2 3">Poly30</strain>
    </source>
</reference>
<dbReference type="InterPro" id="IPR011050">
    <property type="entry name" value="Pectin_lyase_fold/virulence"/>
</dbReference>
<evidence type="ECO:0000256" key="1">
    <source>
        <dbReference type="SAM" id="SignalP"/>
    </source>
</evidence>
<keyword evidence="1" id="KW-0732">Signal</keyword>
<feature type="signal peptide" evidence="1">
    <location>
        <begin position="1"/>
        <end position="24"/>
    </location>
</feature>
<sequence length="399" mass="41834" precursor="true">MKTSILPLASLLLAASALVPQSDAQTTYVVDVNGGPGSDFLEIQPALDVAGPFDVIEVRPGGYAPFAATRAARIISLGHVVLSSTATITGVDEGDWMVVAGFHTRSMEVRDCEGTVLIEDLKLRGVSGRLTIDRCADVRLRAIDHSTQNSFSALEINSSRVQVTDSLLGGYTKANNYVQGRHAVELTGGSFFHALNCDIRGEEGGDNDDVIGAIPPAGGDCIHSRNESEARVVRCALSPGIGGTNDGYPWLPTYGRNGYYLDASGGQHSFWQTTYYTNSLSGGATLENSIPLPSLQQGAGALTAGSSVQLAVRSEPGSSGRLLFGRRPLVVAQPNTSLERLVDIGRLASLGSMSPTGVQTLTFPIPAAWPRGTVVFLQTSATVAGGATDMSNSVALIVR</sequence>
<dbReference type="SUPFAM" id="SSF51126">
    <property type="entry name" value="Pectin lyase-like"/>
    <property type="match status" value="1"/>
</dbReference>
<protein>
    <recommendedName>
        <fullName evidence="4">Right handed beta helix domain-containing protein</fullName>
    </recommendedName>
</protein>
<dbReference type="RefSeq" id="WP_145200103.1">
    <property type="nucleotide sequence ID" value="NZ_CP036434.1"/>
</dbReference>
<name>A0A518EVH8_9BACT</name>
<dbReference type="EMBL" id="CP036434">
    <property type="protein sequence ID" value="QDV08074.1"/>
    <property type="molecule type" value="Genomic_DNA"/>
</dbReference>
<keyword evidence="3" id="KW-1185">Reference proteome</keyword>
<evidence type="ECO:0008006" key="4">
    <source>
        <dbReference type="Google" id="ProtNLM"/>
    </source>
</evidence>
<evidence type="ECO:0000313" key="3">
    <source>
        <dbReference type="Proteomes" id="UP000320390"/>
    </source>
</evidence>
<feature type="chain" id="PRO_5021897579" description="Right handed beta helix domain-containing protein" evidence="1">
    <location>
        <begin position="25"/>
        <end position="399"/>
    </location>
</feature>
<evidence type="ECO:0000313" key="2">
    <source>
        <dbReference type="EMBL" id="QDV08074.1"/>
    </source>
</evidence>
<dbReference type="Proteomes" id="UP000320390">
    <property type="component" value="Chromosome"/>
</dbReference>
<proteinExistence type="predicted"/>
<dbReference type="AlphaFoldDB" id="A0A518EVH8"/>
<organism evidence="2 3">
    <name type="scientific">Saltatorellus ferox</name>
    <dbReference type="NCBI Taxonomy" id="2528018"/>
    <lineage>
        <taxon>Bacteria</taxon>
        <taxon>Pseudomonadati</taxon>
        <taxon>Planctomycetota</taxon>
        <taxon>Planctomycetia</taxon>
        <taxon>Planctomycetia incertae sedis</taxon>
        <taxon>Saltatorellus</taxon>
    </lineage>
</organism>
<accession>A0A518EVH8</accession>
<gene>
    <name evidence="2" type="ORF">Poly30_36100</name>
</gene>